<protein>
    <submittedName>
        <fullName evidence="1">Uncharacterized protein</fullName>
    </submittedName>
</protein>
<organism evidence="1 2">
    <name type="scientific">Ephemerocybe angulata</name>
    <dbReference type="NCBI Taxonomy" id="980116"/>
    <lineage>
        <taxon>Eukaryota</taxon>
        <taxon>Fungi</taxon>
        <taxon>Dikarya</taxon>
        <taxon>Basidiomycota</taxon>
        <taxon>Agaricomycotina</taxon>
        <taxon>Agaricomycetes</taxon>
        <taxon>Agaricomycetidae</taxon>
        <taxon>Agaricales</taxon>
        <taxon>Agaricineae</taxon>
        <taxon>Psathyrellaceae</taxon>
        <taxon>Ephemerocybe</taxon>
    </lineage>
</organism>
<accession>A0A8H6LY09</accession>
<proteinExistence type="predicted"/>
<name>A0A8H6LY09_9AGAR</name>
<keyword evidence="2" id="KW-1185">Reference proteome</keyword>
<dbReference type="EMBL" id="JACGCI010000107">
    <property type="protein sequence ID" value="KAF6745296.1"/>
    <property type="molecule type" value="Genomic_DNA"/>
</dbReference>
<dbReference type="Proteomes" id="UP000521943">
    <property type="component" value="Unassembled WGS sequence"/>
</dbReference>
<comment type="caution">
    <text evidence="1">The sequence shown here is derived from an EMBL/GenBank/DDBJ whole genome shotgun (WGS) entry which is preliminary data.</text>
</comment>
<sequence>MHGSSNELALHHYSLHLDFSLLTKIYRVGTFHDFKRPSSQPKTAPAHPTPLAGIISVASAQTHDATSTPRALVLQPRARIHKSRHSWYSTINSTPKLVRRIHFYRVGANAGVIRLHSPFKFPKSLNPIVISITEISRHPFRRIRVTPFSGIIYVVTSRSWYHNAGAALDDDGTLVRCRNYSVVPCNNRHRTHDHDPRQELSIILGRIYDFKVSWHAQQRLLTHLVSGDLRLFSLTCLDIGIARCASRHMPALRGYPKYKGLLGHPGAGLYAIRPRGQSDAICPHFRSKSNIPSIS</sequence>
<evidence type="ECO:0000313" key="2">
    <source>
        <dbReference type="Proteomes" id="UP000521943"/>
    </source>
</evidence>
<gene>
    <name evidence="1" type="ORF">DFP72DRAFT_1077595</name>
</gene>
<dbReference type="AlphaFoldDB" id="A0A8H6LY09"/>
<reference evidence="1 2" key="1">
    <citation type="submission" date="2020-07" db="EMBL/GenBank/DDBJ databases">
        <title>Comparative genomics of pyrophilous fungi reveals a link between fire events and developmental genes.</title>
        <authorList>
            <consortium name="DOE Joint Genome Institute"/>
            <person name="Steindorff A.S."/>
            <person name="Carver A."/>
            <person name="Calhoun S."/>
            <person name="Stillman K."/>
            <person name="Liu H."/>
            <person name="Lipzen A."/>
            <person name="Pangilinan J."/>
            <person name="Labutti K."/>
            <person name="Bruns T.D."/>
            <person name="Grigoriev I.V."/>
        </authorList>
    </citation>
    <scope>NUCLEOTIDE SEQUENCE [LARGE SCALE GENOMIC DNA]</scope>
    <source>
        <strain evidence="1 2">CBS 144469</strain>
    </source>
</reference>
<evidence type="ECO:0000313" key="1">
    <source>
        <dbReference type="EMBL" id="KAF6745296.1"/>
    </source>
</evidence>